<keyword evidence="7" id="KW-0539">Nucleus</keyword>
<evidence type="ECO:0000256" key="3">
    <source>
        <dbReference type="ARBA" id="ARBA00022574"/>
    </source>
</evidence>
<dbReference type="GO" id="GO:0005669">
    <property type="term" value="C:transcription factor TFIID complex"/>
    <property type="evidence" value="ECO:0007669"/>
    <property type="project" value="TreeGrafter"/>
</dbReference>
<dbReference type="InterPro" id="IPR020472">
    <property type="entry name" value="WD40_PAC1"/>
</dbReference>
<evidence type="ECO:0000256" key="7">
    <source>
        <dbReference type="ARBA" id="ARBA00023242"/>
    </source>
</evidence>
<feature type="repeat" description="WD" evidence="9">
    <location>
        <begin position="608"/>
        <end position="649"/>
    </location>
</feature>
<dbReference type="InterPro" id="IPR007582">
    <property type="entry name" value="TFIID_NTD2"/>
</dbReference>
<feature type="compositionally biased region" description="Low complexity" evidence="10">
    <location>
        <begin position="27"/>
        <end position="40"/>
    </location>
</feature>
<dbReference type="GO" id="GO:0006367">
    <property type="term" value="P:transcription initiation at RNA polymerase II promoter"/>
    <property type="evidence" value="ECO:0007669"/>
    <property type="project" value="TreeGrafter"/>
</dbReference>
<feature type="domain" description="TFIID subunit TAF5 NTD2" evidence="11">
    <location>
        <begin position="150"/>
        <end position="278"/>
    </location>
</feature>
<dbReference type="PROSITE" id="PS50082">
    <property type="entry name" value="WD_REPEATS_2"/>
    <property type="match status" value="5"/>
</dbReference>
<dbReference type="InterPro" id="IPR019775">
    <property type="entry name" value="WD40_repeat_CS"/>
</dbReference>
<dbReference type="EMBL" id="HBUF01385641">
    <property type="protein sequence ID" value="CAG6732075.1"/>
    <property type="molecule type" value="Transcribed_RNA"/>
</dbReference>
<dbReference type="SUPFAM" id="SSF50978">
    <property type="entry name" value="WD40 repeat-like"/>
    <property type="match status" value="1"/>
</dbReference>
<feature type="repeat" description="WD" evidence="9">
    <location>
        <begin position="524"/>
        <end position="565"/>
    </location>
</feature>
<dbReference type="Gene3D" id="1.25.40.500">
    <property type="entry name" value="TFIID subunit TAF5, NTD2 domain"/>
    <property type="match status" value="1"/>
</dbReference>
<feature type="repeat" description="WD" evidence="9">
    <location>
        <begin position="566"/>
        <end position="607"/>
    </location>
</feature>
<evidence type="ECO:0000256" key="8">
    <source>
        <dbReference type="ARBA" id="ARBA00044130"/>
    </source>
</evidence>
<keyword evidence="3 9" id="KW-0853">WD repeat</keyword>
<evidence type="ECO:0000256" key="4">
    <source>
        <dbReference type="ARBA" id="ARBA00022737"/>
    </source>
</evidence>
<sequence>MDQLPSLMDDTPQESYHPIPPLHQTLPSQQPMSISPQPQIVMPVQNMSPLQHHSVSPHPHTPSPTPPPMQQVQSPYQNQNQSPAQTQPSNKQPDKAPDKNTLITMLKLLRQYNLRGTEEQLKKEINVNDLGIDPNDSDLGDLLSAYKSEGDPNLYEDAYQDLKKFIENSLDVYKYEMGLVLYPVLVHMYIELVYNGHGDQATEMLEKHILDHEPHYREDLTKLSSVKKRDQIRDNEIAETFRSTEFNIRMSRDTLALLKRHLQDKKHTVLLNIVQEHLYFDMYEGGARSKANIASVSGGMIGEATRQDNKAKIYYGMPREPDLQNSIQVPDDEEEEGGEGDKPKKKKPKKDSLFSKKTKSDPNAPPLDRLPLPPLKDSDKVDKVKALREAMKRVTLGPESLPSITCYTLLNAKQHVTCAEISEDVSVLAVGFSDSYIKLWSLVPQKLKAMKSADLLQDIELECDDILHRIMDERNAETSRTLVGHEGPVRKLSFSPDKSLLLSCSQDTTIRLWSLLLWRCLVVYKGHGHPVWDIKFSPHGYYFASAGHDRMARLWATDSYQPLRLFVGHYSDVDCLQFHPNSNYIATGSSDRTIRVWDCVTGSHVRLLTGHKGTVYAMSFSICGRFLASSGGDGNIHVWDLSNGHLLTLLTGHTDIVRTLCFSRDGNILASAGQDCTVKLWDFVKLSDEVDTEEVNLSHSSDIKNSSLAYLLRSYRTKMTPLLHLIFSRRNILLTVATHDST</sequence>
<evidence type="ECO:0000256" key="6">
    <source>
        <dbReference type="ARBA" id="ARBA00023163"/>
    </source>
</evidence>
<dbReference type="PANTHER" id="PTHR19879">
    <property type="entry name" value="TRANSCRIPTION INITIATION FACTOR TFIID"/>
    <property type="match status" value="1"/>
</dbReference>
<accession>A0A8D8QYN0</accession>
<protein>
    <recommendedName>
        <fullName evidence="8">Transcription initiation factor TFIID subunit 5</fullName>
    </recommendedName>
</protein>
<evidence type="ECO:0000256" key="10">
    <source>
        <dbReference type="SAM" id="MobiDB-lite"/>
    </source>
</evidence>
<feature type="compositionally biased region" description="Low complexity" evidence="10">
    <location>
        <begin position="70"/>
        <end position="85"/>
    </location>
</feature>
<keyword evidence="4" id="KW-0677">Repeat</keyword>
<reference evidence="12" key="1">
    <citation type="submission" date="2021-05" db="EMBL/GenBank/DDBJ databases">
        <authorList>
            <person name="Alioto T."/>
            <person name="Alioto T."/>
            <person name="Gomez Garrido J."/>
        </authorList>
    </citation>
    <scope>NUCLEOTIDE SEQUENCE</scope>
</reference>
<evidence type="ECO:0000256" key="1">
    <source>
        <dbReference type="ARBA" id="ARBA00004123"/>
    </source>
</evidence>
<dbReference type="PRINTS" id="PR00320">
    <property type="entry name" value="GPROTEINBRPT"/>
</dbReference>
<evidence type="ECO:0000256" key="9">
    <source>
        <dbReference type="PROSITE-ProRule" id="PRU00221"/>
    </source>
</evidence>
<organism evidence="12">
    <name type="scientific">Cacopsylla melanoneura</name>
    <dbReference type="NCBI Taxonomy" id="428564"/>
    <lineage>
        <taxon>Eukaryota</taxon>
        <taxon>Metazoa</taxon>
        <taxon>Ecdysozoa</taxon>
        <taxon>Arthropoda</taxon>
        <taxon>Hexapoda</taxon>
        <taxon>Insecta</taxon>
        <taxon>Pterygota</taxon>
        <taxon>Neoptera</taxon>
        <taxon>Paraneoptera</taxon>
        <taxon>Hemiptera</taxon>
        <taxon>Sternorrhyncha</taxon>
        <taxon>Psylloidea</taxon>
        <taxon>Psyllidae</taxon>
        <taxon>Psyllinae</taxon>
        <taxon>Cacopsylla</taxon>
    </lineage>
</organism>
<dbReference type="InterPro" id="IPR036322">
    <property type="entry name" value="WD40_repeat_dom_sf"/>
</dbReference>
<dbReference type="CDD" id="cd08044">
    <property type="entry name" value="TAF5_NTD2"/>
    <property type="match status" value="1"/>
</dbReference>
<dbReference type="Pfam" id="PF00400">
    <property type="entry name" value="WD40"/>
    <property type="match status" value="6"/>
</dbReference>
<dbReference type="PANTHER" id="PTHR19879:SF1">
    <property type="entry name" value="CANNONBALL-RELATED"/>
    <property type="match status" value="1"/>
</dbReference>
<dbReference type="InterPro" id="IPR001680">
    <property type="entry name" value="WD40_rpt"/>
</dbReference>
<dbReference type="AlphaFoldDB" id="A0A8D8QYN0"/>
<evidence type="ECO:0000259" key="11">
    <source>
        <dbReference type="Pfam" id="PF04494"/>
    </source>
</evidence>
<dbReference type="GO" id="GO:0016251">
    <property type="term" value="F:RNA polymerase II general transcription initiation factor activity"/>
    <property type="evidence" value="ECO:0007669"/>
    <property type="project" value="TreeGrafter"/>
</dbReference>
<dbReference type="EMBL" id="HBUF01106844">
    <property type="protein sequence ID" value="CAG6639357.1"/>
    <property type="molecule type" value="Transcribed_RNA"/>
</dbReference>
<dbReference type="PROSITE" id="PS00678">
    <property type="entry name" value="WD_REPEATS_1"/>
    <property type="match status" value="1"/>
</dbReference>
<dbReference type="Pfam" id="PF04494">
    <property type="entry name" value="TFIID_NTD2"/>
    <property type="match status" value="1"/>
</dbReference>
<feature type="repeat" description="WD" evidence="9">
    <location>
        <begin position="482"/>
        <end position="515"/>
    </location>
</feature>
<dbReference type="EMBL" id="HBUF01106846">
    <property type="protein sequence ID" value="CAG6639361.1"/>
    <property type="molecule type" value="Transcribed_RNA"/>
</dbReference>
<name>A0A8D8QYN0_9HEMI</name>
<evidence type="ECO:0000313" key="12">
    <source>
        <dbReference type="EMBL" id="CAG6639357.1"/>
    </source>
</evidence>
<dbReference type="SUPFAM" id="SSF160897">
    <property type="entry name" value="Taf5 N-terminal domain-like"/>
    <property type="match status" value="1"/>
</dbReference>
<feature type="region of interest" description="Disordered" evidence="10">
    <location>
        <begin position="1"/>
        <end position="98"/>
    </location>
</feature>
<dbReference type="Gene3D" id="2.130.10.10">
    <property type="entry name" value="YVTN repeat-like/Quinoprotein amine dehydrogenase"/>
    <property type="match status" value="2"/>
</dbReference>
<evidence type="ECO:0000256" key="2">
    <source>
        <dbReference type="ARBA" id="ARBA00009435"/>
    </source>
</evidence>
<dbReference type="FunFam" id="2.130.10.10:FF:000243">
    <property type="entry name" value="Transcription initiation factor TFIID subunit 5"/>
    <property type="match status" value="1"/>
</dbReference>
<dbReference type="EMBL" id="HBUF01106845">
    <property type="protein sequence ID" value="CAG6639359.1"/>
    <property type="molecule type" value="Transcribed_RNA"/>
</dbReference>
<keyword evidence="5" id="KW-0805">Transcription regulation</keyword>
<dbReference type="InterPro" id="IPR037264">
    <property type="entry name" value="TFIID_NTD2_sf"/>
</dbReference>
<keyword evidence="6" id="KW-0804">Transcription</keyword>
<dbReference type="PROSITE" id="PS50294">
    <property type="entry name" value="WD_REPEATS_REGION"/>
    <property type="match status" value="5"/>
</dbReference>
<proteinExistence type="inferred from homology"/>
<feature type="repeat" description="WD" evidence="9">
    <location>
        <begin position="650"/>
        <end position="682"/>
    </location>
</feature>
<dbReference type="EMBL" id="HBUF01549885">
    <property type="protein sequence ID" value="CAG6758569.1"/>
    <property type="molecule type" value="Transcribed_RNA"/>
</dbReference>
<comment type="subcellular location">
    <subcellularLocation>
        <location evidence="1">Nucleus</location>
    </subcellularLocation>
</comment>
<feature type="region of interest" description="Disordered" evidence="10">
    <location>
        <begin position="319"/>
        <end position="379"/>
    </location>
</feature>
<evidence type="ECO:0000256" key="5">
    <source>
        <dbReference type="ARBA" id="ARBA00023015"/>
    </source>
</evidence>
<feature type="compositionally biased region" description="Basic and acidic residues" evidence="10">
    <location>
        <begin position="350"/>
        <end position="360"/>
    </location>
</feature>
<dbReference type="EMBL" id="HBUF01549887">
    <property type="protein sequence ID" value="CAG6758571.1"/>
    <property type="molecule type" value="Transcribed_RNA"/>
</dbReference>
<dbReference type="EMBL" id="HBUF01385642">
    <property type="protein sequence ID" value="CAG6732076.1"/>
    <property type="molecule type" value="Transcribed_RNA"/>
</dbReference>
<comment type="similarity">
    <text evidence="2">Belongs to the WD repeat TAF5 family.</text>
</comment>
<feature type="compositionally biased region" description="Pro residues" evidence="10">
    <location>
        <begin position="59"/>
        <end position="69"/>
    </location>
</feature>
<dbReference type="InterPro" id="IPR015943">
    <property type="entry name" value="WD40/YVTN_repeat-like_dom_sf"/>
</dbReference>
<dbReference type="SMART" id="SM00320">
    <property type="entry name" value="WD40"/>
    <property type="match status" value="6"/>
</dbReference>
<dbReference type="CDD" id="cd00200">
    <property type="entry name" value="WD40"/>
    <property type="match status" value="1"/>
</dbReference>